<dbReference type="KEGG" id="gsh:117349081"/>
<dbReference type="GO" id="GO:0005783">
    <property type="term" value="C:endoplasmic reticulum"/>
    <property type="evidence" value="ECO:0007669"/>
    <property type="project" value="TreeGrafter"/>
</dbReference>
<dbReference type="Pfam" id="PF02585">
    <property type="entry name" value="PIG-L"/>
    <property type="match status" value="1"/>
</dbReference>
<dbReference type="CTD" id="9487"/>
<accession>A0A6P8PR07</accession>
<dbReference type="PANTHER" id="PTHR12993:SF11">
    <property type="entry name" value="N-ACETYLGLUCOSAMINYL-PHOSPHATIDYLINOSITOL DE-N-ACETYLASE"/>
    <property type="match status" value="1"/>
</dbReference>
<dbReference type="InterPro" id="IPR024078">
    <property type="entry name" value="LmbE-like_dom_sf"/>
</dbReference>
<sequence length="257" mass="29647">MFLVSVLVTGLWFCLCYWVQIVCRRGRVQIALGSRSRSVLLLVAHPDDECMFFAPVVLSFRKLCWPLAVLCCSTGNYYGQGKIRKEELMRSCGILGIPHSSVTCIDHRDLPDNSGIQWDIQLLASIVLNYIKDNNIELVITFDEDGVSGHANHISLYTALRHLHSETKLPQGCSVLTLKSVNVFRKYISLLDLPFSWFQSHDVIFVLSLEEYRQAKNAMKCHCSQLLWFRRLYLLFSCYMWINSLNFLSHNEKSWKS</sequence>
<gene>
    <name evidence="4" type="primary">PIGL</name>
</gene>
<evidence type="ECO:0000256" key="1">
    <source>
        <dbReference type="ARBA" id="ARBA00006066"/>
    </source>
</evidence>
<dbReference type="InParanoid" id="A0A6P8PR07"/>
<keyword evidence="3" id="KW-1185">Reference proteome</keyword>
<dbReference type="RefSeq" id="XP_033777936.1">
    <property type="nucleotide sequence ID" value="XM_033922045.1"/>
</dbReference>
<reference evidence="4" key="1">
    <citation type="submission" date="2025-08" db="UniProtKB">
        <authorList>
            <consortium name="RefSeq"/>
        </authorList>
    </citation>
    <scope>IDENTIFICATION</scope>
</reference>
<dbReference type="SUPFAM" id="SSF102588">
    <property type="entry name" value="LmbE-like"/>
    <property type="match status" value="1"/>
</dbReference>
<dbReference type="GeneID" id="117349081"/>
<protein>
    <recommendedName>
        <fullName evidence="2">N-acetylglucosaminylphosphatidylinositol deacetylase</fullName>
        <ecNumber evidence="2">3.5.1.89</ecNumber>
    </recommendedName>
</protein>
<name>A0A6P8PR07_GEOSA</name>
<dbReference type="EC" id="3.5.1.89" evidence="2"/>
<dbReference type="InterPro" id="IPR003737">
    <property type="entry name" value="GlcNAc_PI_deacetylase-related"/>
</dbReference>
<dbReference type="Proteomes" id="UP000515159">
    <property type="component" value="Chromosome 15"/>
</dbReference>
<dbReference type="GO" id="GO:0016020">
    <property type="term" value="C:membrane"/>
    <property type="evidence" value="ECO:0007669"/>
    <property type="project" value="GOC"/>
</dbReference>
<proteinExistence type="inferred from homology"/>
<evidence type="ECO:0000256" key="2">
    <source>
        <dbReference type="ARBA" id="ARBA00012176"/>
    </source>
</evidence>
<dbReference type="PANTHER" id="PTHR12993">
    <property type="entry name" value="N-ACETYLGLUCOSAMINYL-PHOSPHATIDYLINOSITOL DE-N-ACETYLASE-RELATED"/>
    <property type="match status" value="1"/>
</dbReference>
<evidence type="ECO:0000313" key="4">
    <source>
        <dbReference type="RefSeq" id="XP_033777936.1"/>
    </source>
</evidence>
<dbReference type="UniPathway" id="UPA00196"/>
<organism evidence="3 4">
    <name type="scientific">Geotrypetes seraphini</name>
    <name type="common">Gaboon caecilian</name>
    <name type="synonym">Caecilia seraphini</name>
    <dbReference type="NCBI Taxonomy" id="260995"/>
    <lineage>
        <taxon>Eukaryota</taxon>
        <taxon>Metazoa</taxon>
        <taxon>Chordata</taxon>
        <taxon>Craniata</taxon>
        <taxon>Vertebrata</taxon>
        <taxon>Euteleostomi</taxon>
        <taxon>Amphibia</taxon>
        <taxon>Gymnophiona</taxon>
        <taxon>Geotrypetes</taxon>
    </lineage>
</organism>
<dbReference type="AlphaFoldDB" id="A0A6P8PR07"/>
<dbReference type="GO" id="GO:0006506">
    <property type="term" value="P:GPI anchor biosynthetic process"/>
    <property type="evidence" value="ECO:0007669"/>
    <property type="project" value="UniProtKB-UniPathway"/>
</dbReference>
<comment type="similarity">
    <text evidence="1">Belongs to the PIGL family.</text>
</comment>
<dbReference type="GO" id="GO:0000225">
    <property type="term" value="F:N-acetylglucosaminylphosphatidylinositol deacetylase activity"/>
    <property type="evidence" value="ECO:0007669"/>
    <property type="project" value="UniProtKB-EC"/>
</dbReference>
<dbReference type="OrthoDB" id="440160at2759"/>
<dbReference type="FunCoup" id="A0A6P8PR07">
    <property type="interactions" value="1850"/>
</dbReference>
<evidence type="ECO:0000313" key="3">
    <source>
        <dbReference type="Proteomes" id="UP000515159"/>
    </source>
</evidence>
<dbReference type="Gene3D" id="3.40.50.10320">
    <property type="entry name" value="LmbE-like"/>
    <property type="match status" value="1"/>
</dbReference>